<dbReference type="CDD" id="cd11492">
    <property type="entry name" value="SLC5sbd_NIS-SMVT"/>
    <property type="match status" value="3"/>
</dbReference>
<dbReference type="SMART" id="SM01032">
    <property type="entry name" value="BHD_3"/>
    <property type="match status" value="1"/>
</dbReference>
<dbReference type="InterPro" id="IPR018325">
    <property type="entry name" value="Rad4/PNGase_transGLS-fold"/>
</dbReference>
<dbReference type="Pfam" id="PF00474">
    <property type="entry name" value="SSF"/>
    <property type="match status" value="6"/>
</dbReference>
<feature type="transmembrane region" description="Helical" evidence="17">
    <location>
        <begin position="1582"/>
        <end position="1607"/>
    </location>
</feature>
<feature type="transmembrane region" description="Helical" evidence="17">
    <location>
        <begin position="2487"/>
        <end position="2506"/>
    </location>
</feature>
<dbReference type="InterPro" id="IPR042488">
    <property type="entry name" value="Rad4_BHD3_sf"/>
</dbReference>
<feature type="transmembrane region" description="Helical" evidence="17">
    <location>
        <begin position="743"/>
        <end position="764"/>
    </location>
</feature>
<dbReference type="GO" id="GO:0005886">
    <property type="term" value="C:plasma membrane"/>
    <property type="evidence" value="ECO:0007669"/>
    <property type="project" value="UniProtKB-SubCell"/>
</dbReference>
<comment type="subcellular location">
    <subcellularLocation>
        <location evidence="2">Cell membrane</location>
        <topology evidence="2">Multi-pass membrane protein</topology>
    </subcellularLocation>
    <subcellularLocation>
        <location evidence="1">Nucleus</location>
    </subcellularLocation>
</comment>
<proteinExistence type="inferred from homology"/>
<feature type="transmembrane region" description="Helical" evidence="17">
    <location>
        <begin position="1105"/>
        <end position="1127"/>
    </location>
</feature>
<name>A0A182K3N9_9DIPT</name>
<evidence type="ECO:0000256" key="4">
    <source>
        <dbReference type="ARBA" id="ARBA00009525"/>
    </source>
</evidence>
<evidence type="ECO:0000256" key="5">
    <source>
        <dbReference type="ARBA" id="ARBA00022448"/>
    </source>
</evidence>
<feature type="domain" description="Rad4 beta-hairpin" evidence="18">
    <location>
        <begin position="437"/>
        <end position="489"/>
    </location>
</feature>
<feature type="transmembrane region" description="Helical" evidence="17">
    <location>
        <begin position="2744"/>
        <end position="2766"/>
    </location>
</feature>
<feature type="compositionally biased region" description="Acidic residues" evidence="16">
    <location>
        <begin position="1"/>
        <end position="10"/>
    </location>
</feature>
<feature type="transmembrane region" description="Helical" evidence="17">
    <location>
        <begin position="1997"/>
        <end position="2016"/>
    </location>
</feature>
<feature type="transmembrane region" description="Helical" evidence="17">
    <location>
        <begin position="2174"/>
        <end position="2195"/>
    </location>
</feature>
<evidence type="ECO:0000256" key="11">
    <source>
        <dbReference type="ARBA" id="ARBA00023065"/>
    </source>
</evidence>
<accession>A0A182K3N9</accession>
<feature type="transmembrane region" description="Helical" evidence="17">
    <location>
        <begin position="2581"/>
        <end position="2606"/>
    </location>
</feature>
<dbReference type="InterPro" id="IPR018327">
    <property type="entry name" value="BHD_2"/>
</dbReference>
<dbReference type="Proteomes" id="UP000075881">
    <property type="component" value="Unassembled WGS sequence"/>
</dbReference>
<keyword evidence="6" id="KW-1003">Cell membrane</keyword>
<evidence type="ECO:0000259" key="18">
    <source>
        <dbReference type="SMART" id="SM01030"/>
    </source>
</evidence>
<dbReference type="PANTHER" id="PTHR42985">
    <property type="entry name" value="SODIUM-COUPLED MONOCARBOXYLATE TRANSPORTER"/>
    <property type="match status" value="1"/>
</dbReference>
<dbReference type="InterPro" id="IPR001734">
    <property type="entry name" value="Na/solute_symporter"/>
</dbReference>
<dbReference type="InterPro" id="IPR038377">
    <property type="entry name" value="Na/Glc_symporter_sf"/>
</dbReference>
<dbReference type="GO" id="GO:0006281">
    <property type="term" value="P:DNA repair"/>
    <property type="evidence" value="ECO:0007669"/>
    <property type="project" value="UniProtKB-KW"/>
</dbReference>
<feature type="transmembrane region" description="Helical" evidence="17">
    <location>
        <begin position="2132"/>
        <end position="2154"/>
    </location>
</feature>
<feature type="transmembrane region" description="Helical" evidence="17">
    <location>
        <begin position="1307"/>
        <end position="1326"/>
    </location>
</feature>
<feature type="transmembrane region" description="Helical" evidence="17">
    <location>
        <begin position="1543"/>
        <end position="1561"/>
    </location>
</feature>
<evidence type="ECO:0000256" key="15">
    <source>
        <dbReference type="ARBA" id="ARBA00023242"/>
    </source>
</evidence>
<feature type="transmembrane region" description="Helical" evidence="17">
    <location>
        <begin position="2022"/>
        <end position="2043"/>
    </location>
</feature>
<feature type="transmembrane region" description="Helical" evidence="17">
    <location>
        <begin position="2641"/>
        <end position="2664"/>
    </location>
</feature>
<evidence type="ECO:0000313" key="22">
    <source>
        <dbReference type="Proteomes" id="UP000075881"/>
    </source>
</evidence>
<feature type="transmembrane region" description="Helical" evidence="17">
    <location>
        <begin position="2809"/>
        <end position="2830"/>
    </location>
</feature>
<feature type="transmembrane region" description="Helical" evidence="17">
    <location>
        <begin position="1812"/>
        <end position="1834"/>
    </location>
</feature>
<keyword evidence="22" id="KW-1185">Reference proteome</keyword>
<feature type="transmembrane region" description="Helical" evidence="17">
    <location>
        <begin position="1718"/>
        <end position="1737"/>
    </location>
</feature>
<dbReference type="FunFam" id="3.30.70.2460:FF:000001">
    <property type="entry name" value="DNA repair protein Rad4 family"/>
    <property type="match status" value="1"/>
</dbReference>
<keyword evidence="7 17" id="KW-0812">Transmembrane</keyword>
<dbReference type="STRING" id="43041.A0A182K3N9"/>
<feature type="transmembrane region" description="Helical" evidence="17">
    <location>
        <begin position="849"/>
        <end position="868"/>
    </location>
</feature>
<feature type="transmembrane region" description="Helical" evidence="17">
    <location>
        <begin position="1916"/>
        <end position="1935"/>
    </location>
</feature>
<evidence type="ECO:0000259" key="20">
    <source>
        <dbReference type="SMART" id="SM01032"/>
    </source>
</evidence>
<evidence type="ECO:0000256" key="12">
    <source>
        <dbReference type="ARBA" id="ARBA00023136"/>
    </source>
</evidence>
<dbReference type="PANTHER" id="PTHR42985:SF5">
    <property type="entry name" value="FI02094P-RELATED"/>
    <property type="match status" value="1"/>
</dbReference>
<feature type="region of interest" description="Disordered" evidence="16">
    <location>
        <begin position="287"/>
        <end position="325"/>
    </location>
</feature>
<dbReference type="PROSITE" id="PS50283">
    <property type="entry name" value="NA_SOLUT_SYMP_3"/>
    <property type="match status" value="5"/>
</dbReference>
<evidence type="ECO:0000256" key="6">
    <source>
        <dbReference type="ARBA" id="ARBA00022475"/>
    </source>
</evidence>
<dbReference type="Gene3D" id="3.90.260.10">
    <property type="entry name" value="Transglutaminase-like"/>
    <property type="match status" value="1"/>
</dbReference>
<dbReference type="Pfam" id="PF10403">
    <property type="entry name" value="BHD_1"/>
    <property type="match status" value="1"/>
</dbReference>
<feature type="transmembrane region" description="Helical" evidence="17">
    <location>
        <begin position="776"/>
        <end position="796"/>
    </location>
</feature>
<sequence>MEEHDSESDSEASSVGDHLVDPNTINLDESFFSPTFEEKLANARDSGGVTWQKDVSERSDSDSEEEIEEDDRMYQIFSQISDYDRMIKEANVCSEIFERRRKEMELSQQLPADDHDVPFMLTQTECLPENPFSTHDPDWECVSAEQNAPDEDMINVEIFVSSSNPQKTKRVLNPAEKLKRQEWEKTKKIYLATHKTHLLLLLAYGIRINRTVNYNMLECASELYDLIAKSDLIATETLAKNQTKSFSNVHEEVAKNQTKSFSKVHEEVEENRFKLVSCKYFRKKPKLKQSSEPQLHKSTSNQKPNLAKLLKNRSQSSSTVKTNKTEQKYRIPELDTWIECYLEQEQRWTVIEAVLGQTDCLDYVIDRILAPPSYVFAWEADGTIVDVSPRYRWRNEQLALKNRVDAKWLLKALAPYRLRAVDEARLREQLEFRELKLRAPVPSTIAQCKNHPSYCLRRHLQKFQGIYPPDAPPLGYVQGEPLYARECVHTLHSREVWLRHAKVIRHYEQPYKIVRTKLKRQPADLELFGYWQTEEYIPPEPVNGIVPRNAYGNIEIFKECMLPKGTVHLKQYGLSYVCRKLGIDYAVAVVGFGVHAGGNHPVFDGIVICEEHRDCLLEAWQRHQDEAAQKKIEKKQNAVLNNWVKLVKGLLPHHSSNVPPSVQTTHAHTMSSSKLTVVEVRESLQRFGLADYIVFVASLLICVVIGVYFGWKDWTVQRKRKQKNLRRGSAALNYLVGGRKMKIFPVAMSLIASFISGIAVMGASTETYLHGTQFCYVFTAIILMALSMNFIFLPVYQGLEITSAYAYLHLRFDRRIRLLGSGLFTLATLLHLPIVIYVPALAFNQVSGINVHIVSTSVCMVCIFYTLVGGIKAVVWTDVIQMFIMIGALVLIVIKGTADIGGLGVLIERNMASGRIEAPNFNFDPTERHTIWAIFIGGGSFWMGKNAIHQMMIQRYLALPTFRDAQKALICFTVGIILLLMTCFYNGLLIYATFHDCDPLTTGLAKAKDQLIPVLLMKVLGNYPGLAGLFISGIFSASLSSLSTGLNSLSAIMLEDFVKPFVRKPLSERSTRYIMRGTVLAFGIVAVALVLVVEKLGTVLQLSMSLVPISLGPLLGLFLLGMLLPWVDADSAFGGALCGLLTMSYIVVRAQIAVAAKEMPIAAKPVSVDGCEYEFELPAGYNTSTSVPAQSVEKSIHHVSYLYYTFIGAVTTVLIGSISAAILRRQQPSKLDPLLVAPFVRKIYFPESIPRTIVTTHTFDNKEDTALYDIGCFAIIRLLTTEGAKRAAGPTVEDISRSLQRFNWPDYVVFVLMLISCMVIGVFFGYKDHQKHKRQKHARRGSEALDYLVGGRKMKIIPVSVSLVASWISGISLLGTSTEIYVYGVQYCYIVSAVVLMGLMMNYIFLPVFHDLQITSAYEYLQMRFDKRMRLVGSILFTLASILWLPIVIYVPALAFNQVSGVNIHVITPIVCLVCIFYTSLGGLKAVVWTDVIQTGIMVGAMIIVIVKGTADVGGLSVVIERNSAGGRFEPPDFNPDPTARNTFWTLLIGGTFFWTSTNSINQNMMQRYLSLPSLGSARKALVLFLVGTTTLLAMCCYNGLLIFAMYHDCDPLSTGLAKAKDQLVPLLVMEVLGEYPGLAGLFVAGIFSAALSSLSTALNSLSAIVLEDFCKPFVSKPLTETQTRYIMRFTVLAFGALAVMMVIIVEKMGAVLQLSMSLGPVTLGPLFGLFLMGFFFPRINGSCAIVGTTAGLALMSYIVIRSQISIALKEIVFAEKPVTVDGCQYEFTPKNGTLFEADSTPGEKSLHHVSFLYYTMIGSVVPTVVGLLASYILPRSKTDDIDPLLLAPFLRRFYRTRNSKANHMTETMSSDWLLNGSSGEDYSNDETTSYEDSEPAGQTIDSISRSLQRFDWPDYVVFVLMLLICIVIGIFFGWQDHQKHKRRRKQPRRESEALDYLVGGRKMQIFPVSVSLVASWISGISLLGTSTEIYVYGTQYCYIVVAVILMGFVMHHVFLPVFHELQITSAYELLWMPIVIYVPALAFNQVTGLSIHIVTPIVCMICVFYTSIGGLKAVVWTDVIQSGVTLLALLAVLIKGTYDVGGPAEVVRRNMAGDRLEAPIFDPDPTLRHSIWIILLGAPVWFCYGVSCSQDMIQRFLALPTLADARKALKGFVFGWIVVNLIFFLIGMLVYATYYRCDPLTTQLARAKDQLLPLFVMETFAAYPGMTGVFVAGIFSAALSSLSSALNALSAITLEDFCKPYCKKPLTEKQIHYIMRGSVLVYGALSVLLSILVEHLGTVMQLTMTLSSASGAPLFGLFVMGIMMPWVNGTGALYGGVTGLLVMLYMCYKAQYSIASGNRTFDTKPVSVENCPYEYAKNLTLGLTEQDSELEQVEKSIYHMSTEAQDYLVGGRRMQTFPVAVSLVASWVSGVPMLGTATEIYVYGTQFCYIVFSMVLAGVMMNYLFLPVFHELQITSTYEGGLKAVIWTDVLQSGVTLLALLAVLIKGAYDIGGPAEVIRRSIAGERLEAPIFDPDPTLRHSFWIMLLGAPVWVCEGIACSQDMIQRFLALPTLNDARNALKGFVVGWISINVLFFMIGLLVYAAYHECDPLTTQLVKAKDQLLPQFVMETFAAYPGMTGVFVAGIFSAALSSLSSALNALSAVTLEDFCKPYCKKPLTEMQTRFILRGSVLVYGVLTVLLSLLVEHLGTVMQLAMTLSAASAAPLLGMFVMGIMMPWVNGTGALYGGITGLLTMFYMCYSAQYSIASGSRTFNTKPVSVAECSYEFVYNTTTYQEIPDSELEQVEKSIYHMSYMYFTLFGMSVTCLAGTV</sequence>
<dbReference type="InterPro" id="IPR036985">
    <property type="entry name" value="Transglutaminase-like_sf"/>
</dbReference>
<feature type="region of interest" description="Disordered" evidence="16">
    <location>
        <begin position="1"/>
        <end position="69"/>
    </location>
</feature>
<evidence type="ECO:0000256" key="10">
    <source>
        <dbReference type="ARBA" id="ARBA00023053"/>
    </source>
</evidence>
<dbReference type="InterPro" id="IPR038765">
    <property type="entry name" value="Papain-like_cys_pep_sf"/>
</dbReference>
<evidence type="ECO:0000256" key="9">
    <source>
        <dbReference type="ARBA" id="ARBA00022989"/>
    </source>
</evidence>
<feature type="transmembrane region" description="Helical" evidence="17">
    <location>
        <begin position="1026"/>
        <end position="1052"/>
    </location>
</feature>
<dbReference type="Pfam" id="PF03835">
    <property type="entry name" value="Rad4"/>
    <property type="match status" value="1"/>
</dbReference>
<protein>
    <submittedName>
        <fullName evidence="21">Uncharacterized protein</fullName>
    </submittedName>
</protein>
<dbReference type="Gene3D" id="1.20.1730.10">
    <property type="entry name" value="Sodium/glucose cotransporter"/>
    <property type="match status" value="5"/>
</dbReference>
<evidence type="ECO:0000256" key="17">
    <source>
        <dbReference type="SAM" id="Phobius"/>
    </source>
</evidence>
<dbReference type="EnsemblMetazoa" id="ACHR005374-RA">
    <property type="protein sequence ID" value="ACHR005374-PA"/>
    <property type="gene ID" value="ACHR005374"/>
</dbReference>
<feature type="transmembrane region" description="Helical" evidence="17">
    <location>
        <begin position="1462"/>
        <end position="1481"/>
    </location>
</feature>
<feature type="domain" description="Rad4 beta-hairpin" evidence="19">
    <location>
        <begin position="491"/>
        <end position="539"/>
    </location>
</feature>
<dbReference type="Gene3D" id="3.30.70.2460">
    <property type="entry name" value="Rad4, beta-hairpin domain BHD3"/>
    <property type="match status" value="1"/>
</dbReference>
<dbReference type="InterPro" id="IPR051163">
    <property type="entry name" value="Sodium:Solute_Symporter_SSF"/>
</dbReference>
<feature type="transmembrane region" description="Helical" evidence="17">
    <location>
        <begin position="1073"/>
        <end position="1093"/>
    </location>
</feature>
<evidence type="ECO:0000256" key="8">
    <source>
        <dbReference type="ARBA" id="ARBA00022763"/>
    </source>
</evidence>
<feature type="transmembrane region" description="Helical" evidence="17">
    <location>
        <begin position="2711"/>
        <end position="2732"/>
    </location>
</feature>
<evidence type="ECO:0000313" key="21">
    <source>
        <dbReference type="EnsemblMetazoa" id="ACHR005374-PA"/>
    </source>
</evidence>
<keyword evidence="12 17" id="KW-0472">Membrane</keyword>
<organism evidence="21 22">
    <name type="scientific">Anopheles christyi</name>
    <dbReference type="NCBI Taxonomy" id="43041"/>
    <lineage>
        <taxon>Eukaryota</taxon>
        <taxon>Metazoa</taxon>
        <taxon>Ecdysozoa</taxon>
        <taxon>Arthropoda</taxon>
        <taxon>Hexapoda</taxon>
        <taxon>Insecta</taxon>
        <taxon>Pterygota</taxon>
        <taxon>Neoptera</taxon>
        <taxon>Endopterygota</taxon>
        <taxon>Diptera</taxon>
        <taxon>Nematocera</taxon>
        <taxon>Culicoidea</taxon>
        <taxon>Culicidae</taxon>
        <taxon>Anophelinae</taxon>
        <taxon>Anopheles</taxon>
    </lineage>
</organism>
<keyword evidence="13" id="KW-0739">Sodium transport</keyword>
<feature type="transmembrane region" description="Helical" evidence="17">
    <location>
        <begin position="969"/>
        <end position="994"/>
    </location>
</feature>
<feature type="transmembrane region" description="Helical" evidence="17">
    <location>
        <begin position="1380"/>
        <end position="1410"/>
    </location>
</feature>
<dbReference type="GO" id="GO:0005634">
    <property type="term" value="C:nucleus"/>
    <property type="evidence" value="ECO:0007669"/>
    <property type="project" value="UniProtKB-SubCell"/>
</dbReference>
<evidence type="ECO:0000256" key="3">
    <source>
        <dbReference type="ARBA" id="ARBA00006434"/>
    </source>
</evidence>
<feature type="transmembrane region" description="Helical" evidence="17">
    <location>
        <begin position="2333"/>
        <end position="2349"/>
    </location>
</feature>
<evidence type="ECO:0000256" key="14">
    <source>
        <dbReference type="ARBA" id="ARBA00023204"/>
    </source>
</evidence>
<dbReference type="SMART" id="SM01031">
    <property type="entry name" value="BHD_2"/>
    <property type="match status" value="1"/>
</dbReference>
<comment type="similarity">
    <text evidence="3">Belongs to the sodium:solute symporter (SSF) (TC 2.A.21) family.</text>
</comment>
<dbReference type="GO" id="GO:0006814">
    <property type="term" value="P:sodium ion transport"/>
    <property type="evidence" value="ECO:0007669"/>
    <property type="project" value="UniProtKB-KW"/>
</dbReference>
<dbReference type="GO" id="GO:0015293">
    <property type="term" value="F:symporter activity"/>
    <property type="evidence" value="ECO:0007669"/>
    <property type="project" value="TreeGrafter"/>
</dbReference>
<feature type="transmembrane region" description="Helical" evidence="17">
    <location>
        <begin position="816"/>
        <end position="843"/>
    </location>
</feature>
<feature type="transmembrane region" description="Helical" evidence="17">
    <location>
        <begin position="692"/>
        <end position="711"/>
    </location>
</feature>
<feature type="transmembrane region" description="Helical" evidence="17">
    <location>
        <begin position="1639"/>
        <end position="1665"/>
    </location>
</feature>
<feature type="transmembrane region" description="Helical" evidence="17">
    <location>
        <begin position="2685"/>
        <end position="2705"/>
    </location>
</feature>
<feature type="transmembrane region" description="Helical" evidence="17">
    <location>
        <begin position="1744"/>
        <end position="1761"/>
    </location>
</feature>
<evidence type="ECO:0000256" key="16">
    <source>
        <dbReference type="SAM" id="MobiDB-lite"/>
    </source>
</evidence>
<feature type="transmembrane region" description="Helical" evidence="17">
    <location>
        <begin position="1686"/>
        <end position="1706"/>
    </location>
</feature>
<feature type="transmembrane region" description="Helical" evidence="17">
    <location>
        <begin position="929"/>
        <end position="948"/>
    </location>
</feature>
<dbReference type="GO" id="GO:0003677">
    <property type="term" value="F:DNA binding"/>
    <property type="evidence" value="ECO:0007669"/>
    <property type="project" value="InterPro"/>
</dbReference>
<evidence type="ECO:0000256" key="2">
    <source>
        <dbReference type="ARBA" id="ARBA00004651"/>
    </source>
</evidence>
<dbReference type="Pfam" id="PF10405">
    <property type="entry name" value="BHD_3"/>
    <property type="match status" value="1"/>
</dbReference>
<feature type="transmembrane region" description="Helical" evidence="17">
    <location>
        <begin position="2441"/>
        <end position="2466"/>
    </location>
</feature>
<feature type="transmembrane region" description="Helical" evidence="17">
    <location>
        <begin position="1966"/>
        <end position="1985"/>
    </location>
</feature>
<evidence type="ECO:0000259" key="19">
    <source>
        <dbReference type="SMART" id="SM01031"/>
    </source>
</evidence>
<keyword evidence="15" id="KW-0539">Nucleus</keyword>
<feature type="transmembrane region" description="Helical" evidence="17">
    <location>
        <begin position="875"/>
        <end position="894"/>
    </location>
</feature>
<comment type="similarity">
    <text evidence="4">Belongs to the XPC family.</text>
</comment>
<dbReference type="SMART" id="SM01030">
    <property type="entry name" value="BHD_1"/>
    <property type="match status" value="1"/>
</dbReference>
<feature type="compositionally biased region" description="Polar residues" evidence="16">
    <location>
        <begin position="312"/>
        <end position="322"/>
    </location>
</feature>
<reference evidence="22" key="1">
    <citation type="submission" date="2013-03" db="EMBL/GenBank/DDBJ databases">
        <title>The Genome Sequence of Anopheles christyi ACHKN1017.</title>
        <authorList>
            <consortium name="The Broad Institute Genomics Platform"/>
            <person name="Neafsey D.E."/>
            <person name="Besansky N."/>
            <person name="Walker B."/>
            <person name="Young S.K."/>
            <person name="Zeng Q."/>
            <person name="Gargeya S."/>
            <person name="Fitzgerald M."/>
            <person name="Haas B."/>
            <person name="Abouelleil A."/>
            <person name="Allen A.W."/>
            <person name="Alvarado L."/>
            <person name="Arachchi H.M."/>
            <person name="Berlin A.M."/>
            <person name="Chapman S.B."/>
            <person name="Gainer-Dewar J."/>
            <person name="Goldberg J."/>
            <person name="Griggs A."/>
            <person name="Gujja S."/>
            <person name="Hansen M."/>
            <person name="Howarth C."/>
            <person name="Imamovic A."/>
            <person name="Ireland A."/>
            <person name="Larimer J."/>
            <person name="McCowan C."/>
            <person name="Murphy C."/>
            <person name="Pearson M."/>
            <person name="Poon T.W."/>
            <person name="Priest M."/>
            <person name="Roberts A."/>
            <person name="Saif S."/>
            <person name="Shea T."/>
            <person name="Sisk P."/>
            <person name="Sykes S."/>
            <person name="Wortman J."/>
            <person name="Nusbaum C."/>
            <person name="Birren B."/>
        </authorList>
    </citation>
    <scope>NUCLEOTIDE SEQUENCE [LARGE SCALE GENOMIC DNA]</scope>
    <source>
        <strain evidence="22">ACHKN1017</strain>
    </source>
</reference>
<keyword evidence="5" id="KW-0813">Transport</keyword>
<feature type="transmembrane region" description="Helical" evidence="17">
    <location>
        <begin position="1431"/>
        <end position="1456"/>
    </location>
</feature>
<evidence type="ECO:0000256" key="1">
    <source>
        <dbReference type="ARBA" id="ARBA00004123"/>
    </source>
</evidence>
<feature type="transmembrane region" description="Helical" evidence="17">
    <location>
        <begin position="2216"/>
        <end position="2240"/>
    </location>
</feature>
<keyword evidence="10" id="KW-0915">Sodium</keyword>
<dbReference type="Gene3D" id="2.20.20.110">
    <property type="entry name" value="Rad4, beta-hairpin domain BHD1"/>
    <property type="match status" value="1"/>
</dbReference>
<keyword evidence="8" id="KW-0227">DNA damage</keyword>
<evidence type="ECO:0000256" key="13">
    <source>
        <dbReference type="ARBA" id="ARBA00023201"/>
    </source>
</evidence>
<feature type="transmembrane region" description="Helical" evidence="17">
    <location>
        <begin position="1201"/>
        <end position="1223"/>
    </location>
</feature>
<feature type="domain" description="Rad4 beta-hairpin" evidence="20">
    <location>
        <begin position="546"/>
        <end position="620"/>
    </location>
</feature>
<dbReference type="InterPro" id="IPR018328">
    <property type="entry name" value="Rad4_beta-hairpin_dom3"/>
</dbReference>
<keyword evidence="11" id="KW-0406">Ion transport</keyword>
<feature type="transmembrane region" description="Helical" evidence="17">
    <location>
        <begin position="2274"/>
        <end position="2294"/>
    </location>
</feature>
<keyword evidence="14" id="KW-0234">DNA repair</keyword>
<keyword evidence="9 17" id="KW-1133">Transmembrane helix</keyword>
<dbReference type="VEuPathDB" id="VectorBase:ACHR005374"/>
<reference evidence="21" key="2">
    <citation type="submission" date="2020-05" db="UniProtKB">
        <authorList>
            <consortium name="EnsemblMetazoa"/>
        </authorList>
    </citation>
    <scope>IDENTIFICATION</scope>
    <source>
        <strain evidence="21">ACHKN1017</strain>
    </source>
</reference>
<evidence type="ECO:0000256" key="7">
    <source>
        <dbReference type="ARBA" id="ARBA00022692"/>
    </source>
</evidence>
<dbReference type="NCBIfam" id="TIGR00813">
    <property type="entry name" value="sss"/>
    <property type="match status" value="3"/>
</dbReference>
<feature type="compositionally biased region" description="Polar residues" evidence="16">
    <location>
        <begin position="288"/>
        <end position="304"/>
    </location>
</feature>
<feature type="transmembrane region" description="Helical" evidence="17">
    <location>
        <begin position="1356"/>
        <end position="1374"/>
    </location>
</feature>
<dbReference type="InterPro" id="IPR018326">
    <property type="entry name" value="Rad4_beta-hairpin_dom1"/>
</dbReference>
<dbReference type="SUPFAM" id="SSF54001">
    <property type="entry name" value="Cysteine proteinases"/>
    <property type="match status" value="1"/>
</dbReference>